<organism evidence="2 3">
    <name type="scientific">Cirrhinus mrigala</name>
    <name type="common">Mrigala</name>
    <dbReference type="NCBI Taxonomy" id="683832"/>
    <lineage>
        <taxon>Eukaryota</taxon>
        <taxon>Metazoa</taxon>
        <taxon>Chordata</taxon>
        <taxon>Craniata</taxon>
        <taxon>Vertebrata</taxon>
        <taxon>Euteleostomi</taxon>
        <taxon>Actinopterygii</taxon>
        <taxon>Neopterygii</taxon>
        <taxon>Teleostei</taxon>
        <taxon>Ostariophysi</taxon>
        <taxon>Cypriniformes</taxon>
        <taxon>Cyprinidae</taxon>
        <taxon>Labeoninae</taxon>
        <taxon>Labeonini</taxon>
        <taxon>Cirrhinus</taxon>
    </lineage>
</organism>
<evidence type="ECO:0000313" key="2">
    <source>
        <dbReference type="EMBL" id="KAL0197659.1"/>
    </source>
</evidence>
<keyword evidence="3" id="KW-1185">Reference proteome</keyword>
<feature type="non-terminal residue" evidence="2">
    <location>
        <position position="1"/>
    </location>
</feature>
<feature type="non-terminal residue" evidence="2">
    <location>
        <position position="100"/>
    </location>
</feature>
<feature type="region of interest" description="Disordered" evidence="1">
    <location>
        <begin position="73"/>
        <end position="100"/>
    </location>
</feature>
<gene>
    <name evidence="2" type="ORF">M9458_006199</name>
</gene>
<evidence type="ECO:0000256" key="1">
    <source>
        <dbReference type="SAM" id="MobiDB-lite"/>
    </source>
</evidence>
<sequence length="100" mass="10518">YCQNFATSFKESEMNAIAADMCTNARRVVRKSWIPKLKLLMAEGDAYANFLPDSIKMEADGLSGEPAFETASLEGGASVETGGSSGESLQGVGGDNGTLF</sequence>
<dbReference type="Proteomes" id="UP001529510">
    <property type="component" value="Unassembled WGS sequence"/>
</dbReference>
<comment type="caution">
    <text evidence="2">The sequence shown here is derived from an EMBL/GenBank/DDBJ whole genome shotgun (WGS) entry which is preliminary data.</text>
</comment>
<protein>
    <recommendedName>
        <fullName evidence="4">Nucleus accumbens associated 1, BEN and BTB (POZ) domain containing</fullName>
    </recommendedName>
</protein>
<proteinExistence type="predicted"/>
<reference evidence="2 3" key="1">
    <citation type="submission" date="2024-05" db="EMBL/GenBank/DDBJ databases">
        <title>Genome sequencing and assembly of Indian major carp, Cirrhinus mrigala (Hamilton, 1822).</title>
        <authorList>
            <person name="Mohindra V."/>
            <person name="Chowdhury L.M."/>
            <person name="Lal K."/>
            <person name="Jena J.K."/>
        </authorList>
    </citation>
    <scope>NUCLEOTIDE SEQUENCE [LARGE SCALE GENOMIC DNA]</scope>
    <source>
        <strain evidence="2">CM1030</strain>
        <tissue evidence="2">Blood</tissue>
    </source>
</reference>
<evidence type="ECO:0008006" key="4">
    <source>
        <dbReference type="Google" id="ProtNLM"/>
    </source>
</evidence>
<feature type="compositionally biased region" description="Gly residues" evidence="1">
    <location>
        <begin position="91"/>
        <end position="100"/>
    </location>
</feature>
<dbReference type="AlphaFoldDB" id="A0ABD0RGJ0"/>
<name>A0ABD0RGJ0_CIRMR</name>
<accession>A0ABD0RGJ0</accession>
<evidence type="ECO:0000313" key="3">
    <source>
        <dbReference type="Proteomes" id="UP001529510"/>
    </source>
</evidence>
<dbReference type="EMBL" id="JAMKFB020000003">
    <property type="protein sequence ID" value="KAL0197659.1"/>
    <property type="molecule type" value="Genomic_DNA"/>
</dbReference>